<dbReference type="InterPro" id="IPR029071">
    <property type="entry name" value="Ubiquitin-like_domsf"/>
</dbReference>
<dbReference type="PROSITE" id="PS50030">
    <property type="entry name" value="UBA"/>
    <property type="match status" value="1"/>
</dbReference>
<dbReference type="KEGG" id="cci:CC1G_08140"/>
<keyword evidence="7" id="KW-0645">Protease</keyword>
<keyword evidence="9" id="KW-0378">Hydrolase</keyword>
<dbReference type="Gene3D" id="2.40.70.10">
    <property type="entry name" value="Acid Proteases"/>
    <property type="match status" value="1"/>
</dbReference>
<dbReference type="InterPro" id="IPR021109">
    <property type="entry name" value="Peptidase_aspartic_dom_sf"/>
</dbReference>
<dbReference type="Gene3D" id="3.10.20.90">
    <property type="entry name" value="Phosphatidylinositol 3-kinase Catalytic Subunit, Chain A, domain 1"/>
    <property type="match status" value="1"/>
</dbReference>
<keyword evidence="6" id="KW-0963">Cytoplasm</keyword>
<evidence type="ECO:0000256" key="4">
    <source>
        <dbReference type="ARBA" id="ARBA00011128"/>
    </source>
</evidence>
<dbReference type="EMBL" id="AACS02000005">
    <property type="protein sequence ID" value="EAU84210.1"/>
    <property type="molecule type" value="Genomic_DNA"/>
</dbReference>
<evidence type="ECO:0000256" key="8">
    <source>
        <dbReference type="ARBA" id="ARBA00022750"/>
    </source>
</evidence>
<evidence type="ECO:0000256" key="9">
    <source>
        <dbReference type="ARBA" id="ARBA00022801"/>
    </source>
</evidence>
<evidence type="ECO:0000259" key="11">
    <source>
        <dbReference type="PROSITE" id="PS50030"/>
    </source>
</evidence>
<dbReference type="CDD" id="cd01796">
    <property type="entry name" value="Ubl_Ddi1_like"/>
    <property type="match status" value="1"/>
</dbReference>
<feature type="compositionally biased region" description="Low complexity" evidence="10">
    <location>
        <begin position="322"/>
        <end position="342"/>
    </location>
</feature>
<dbReference type="eggNOG" id="KOG0012">
    <property type="taxonomic scope" value="Eukaryota"/>
</dbReference>
<gene>
    <name evidence="13" type="ORF">CC1G_08140</name>
</gene>
<dbReference type="GeneID" id="6014146"/>
<evidence type="ECO:0000259" key="12">
    <source>
        <dbReference type="PROSITE" id="PS50053"/>
    </source>
</evidence>
<dbReference type="GO" id="GO:0005737">
    <property type="term" value="C:cytoplasm"/>
    <property type="evidence" value="ECO:0007669"/>
    <property type="project" value="UniProtKB-SubCell"/>
</dbReference>
<proteinExistence type="inferred from homology"/>
<dbReference type="PANTHER" id="PTHR15397:SF3">
    <property type="entry name" value="DNA DAMAGE INDUCIBLE 1 HOMOLOG 2"/>
    <property type="match status" value="1"/>
</dbReference>
<dbReference type="GO" id="GO:0006508">
    <property type="term" value="P:proteolysis"/>
    <property type="evidence" value="ECO:0007669"/>
    <property type="project" value="UniProtKB-KW"/>
</dbReference>
<dbReference type="PROSITE" id="PS50053">
    <property type="entry name" value="UBIQUITIN_2"/>
    <property type="match status" value="1"/>
</dbReference>
<dbReference type="OMA" id="GHRLNAF"/>
<dbReference type="PANTHER" id="PTHR15397">
    <property type="entry name" value="SODIUM-GLUCOSE COTRANSPORTER REGULATORY PROTEIN -RELATED"/>
    <property type="match status" value="1"/>
</dbReference>
<name>A8NZ25_COPC7</name>
<dbReference type="STRING" id="240176.A8NZ25"/>
<dbReference type="CDD" id="cd05479">
    <property type="entry name" value="RP_DDI"/>
    <property type="match status" value="1"/>
</dbReference>
<dbReference type="VEuPathDB" id="FungiDB:CC1G_08140"/>
<feature type="region of interest" description="Disordered" evidence="10">
    <location>
        <begin position="306"/>
        <end position="383"/>
    </location>
</feature>
<dbReference type="InterPro" id="IPR015940">
    <property type="entry name" value="UBA"/>
</dbReference>
<dbReference type="SUPFAM" id="SSF46934">
    <property type="entry name" value="UBA-like"/>
    <property type="match status" value="1"/>
</dbReference>
<sequence length="419" mass="45503">MELTFMNDLGQSFVVEIDENMELENVMALLEAESGIPASEQSISYNGRELSNPKSTIRQLGVEGQSAMLFLRRKVATVQGGTMEQDAEMMRLQMLGDPQLMQQLREQQPDLADVVENHPSRFAETMRAMRSQMDTVNRNAAIERLNANPFDVEAQRKIEEEIRMQAVAENMTHALEYSPEFFGRVHMLYIKVEVNGHPVKAFVDSGAQSTIMTPECAEACGIMRLLDSRFAGVAHGVGTAKILGRIHAAQLKVADIFLPCAFTIMEGRTVDLLFGLDMLKAHQAIIDLKKNCLIIQDREVPFLPEHELPEKARDMPLEEDVSGGPSTAGPSSAGGSISNPAARNMSGGSFPSGEGRTLGAAPASRTPGGGGTSQPPAQASRFPEEHIKTIMDFGVSREMAISTLEAAGGNLDVAASLLF</sequence>
<dbReference type="FunCoup" id="A8NZ25">
    <property type="interactions" value="139"/>
</dbReference>
<dbReference type="Pfam" id="PF00240">
    <property type="entry name" value="ubiquitin"/>
    <property type="match status" value="1"/>
</dbReference>
<dbReference type="Proteomes" id="UP000001861">
    <property type="component" value="Unassembled WGS sequence"/>
</dbReference>
<evidence type="ECO:0000313" key="13">
    <source>
        <dbReference type="EMBL" id="EAU84210.1"/>
    </source>
</evidence>
<keyword evidence="8" id="KW-0064">Aspartyl protease</keyword>
<dbReference type="GO" id="GO:0004190">
    <property type="term" value="F:aspartic-type endopeptidase activity"/>
    <property type="evidence" value="ECO:0007669"/>
    <property type="project" value="UniProtKB-KW"/>
</dbReference>
<dbReference type="Pfam" id="PF09668">
    <property type="entry name" value="Asp_protease"/>
    <property type="match status" value="1"/>
</dbReference>
<evidence type="ECO:0000256" key="2">
    <source>
        <dbReference type="ARBA" id="ARBA00004496"/>
    </source>
</evidence>
<dbReference type="Gene3D" id="1.10.8.10">
    <property type="entry name" value="DNA helicase RuvA subunit, C-terminal domain"/>
    <property type="match status" value="1"/>
</dbReference>
<evidence type="ECO:0000256" key="1">
    <source>
        <dbReference type="ARBA" id="ARBA00003231"/>
    </source>
</evidence>
<accession>A8NZ25</accession>
<dbReference type="AlphaFoldDB" id="A8NZ25"/>
<evidence type="ECO:0000256" key="5">
    <source>
        <dbReference type="ARBA" id="ARBA00021491"/>
    </source>
</evidence>
<organism evidence="13 14">
    <name type="scientific">Coprinopsis cinerea (strain Okayama-7 / 130 / ATCC MYA-4618 / FGSC 9003)</name>
    <name type="common">Inky cap fungus</name>
    <name type="synonym">Hormographiella aspergillata</name>
    <dbReference type="NCBI Taxonomy" id="240176"/>
    <lineage>
        <taxon>Eukaryota</taxon>
        <taxon>Fungi</taxon>
        <taxon>Dikarya</taxon>
        <taxon>Basidiomycota</taxon>
        <taxon>Agaricomycotina</taxon>
        <taxon>Agaricomycetes</taxon>
        <taxon>Agaricomycetidae</taxon>
        <taxon>Agaricales</taxon>
        <taxon>Agaricineae</taxon>
        <taxon>Psathyrellaceae</taxon>
        <taxon>Coprinopsis</taxon>
    </lineage>
</organism>
<dbReference type="InterPro" id="IPR000626">
    <property type="entry name" value="Ubiquitin-like_dom"/>
</dbReference>
<reference evidence="13 14" key="1">
    <citation type="journal article" date="2010" name="Proc. Natl. Acad. Sci. U.S.A.">
        <title>Insights into evolution of multicellular fungi from the assembled chromosomes of the mushroom Coprinopsis cinerea (Coprinus cinereus).</title>
        <authorList>
            <person name="Stajich J.E."/>
            <person name="Wilke S.K."/>
            <person name="Ahren D."/>
            <person name="Au C.H."/>
            <person name="Birren B.W."/>
            <person name="Borodovsky M."/>
            <person name="Burns C."/>
            <person name="Canback B."/>
            <person name="Casselton L.A."/>
            <person name="Cheng C.K."/>
            <person name="Deng J."/>
            <person name="Dietrich F.S."/>
            <person name="Fargo D.C."/>
            <person name="Farman M.L."/>
            <person name="Gathman A.C."/>
            <person name="Goldberg J."/>
            <person name="Guigo R."/>
            <person name="Hoegger P.J."/>
            <person name="Hooker J.B."/>
            <person name="Huggins A."/>
            <person name="James T.Y."/>
            <person name="Kamada T."/>
            <person name="Kilaru S."/>
            <person name="Kodira C."/>
            <person name="Kues U."/>
            <person name="Kupfer D."/>
            <person name="Kwan H.S."/>
            <person name="Lomsadze A."/>
            <person name="Li W."/>
            <person name="Lilly W.W."/>
            <person name="Ma L.J."/>
            <person name="Mackey A.J."/>
            <person name="Manning G."/>
            <person name="Martin F."/>
            <person name="Muraguchi H."/>
            <person name="Natvig D.O."/>
            <person name="Palmerini H."/>
            <person name="Ramesh M.A."/>
            <person name="Rehmeyer C.J."/>
            <person name="Roe B.A."/>
            <person name="Shenoy N."/>
            <person name="Stanke M."/>
            <person name="Ter-Hovhannisyan V."/>
            <person name="Tunlid A."/>
            <person name="Velagapudi R."/>
            <person name="Vision T.J."/>
            <person name="Zeng Q."/>
            <person name="Zolan M.E."/>
            <person name="Pukkila P.J."/>
        </authorList>
    </citation>
    <scope>NUCLEOTIDE SEQUENCE [LARGE SCALE GENOMIC DNA]</scope>
    <source>
        <strain evidence="14">Okayama-7 / 130 / ATCC MYA-4618 / FGSC 9003</strain>
    </source>
</reference>
<dbReference type="SUPFAM" id="SSF50630">
    <property type="entry name" value="Acid proteases"/>
    <property type="match status" value="1"/>
</dbReference>
<feature type="domain" description="UBA" evidence="11">
    <location>
        <begin position="381"/>
        <end position="419"/>
    </location>
</feature>
<feature type="domain" description="Ubiquitin-like" evidence="12">
    <location>
        <begin position="1"/>
        <end position="77"/>
    </location>
</feature>
<dbReference type="OrthoDB" id="1047367at2759"/>
<comment type="caution">
    <text evidence="13">The sequence shown here is derived from an EMBL/GenBank/DDBJ whole genome shotgun (WGS) entry which is preliminary data.</text>
</comment>
<comment type="subcellular location">
    <subcellularLocation>
        <location evidence="2">Cytoplasm</location>
    </subcellularLocation>
</comment>
<evidence type="ECO:0000256" key="3">
    <source>
        <dbReference type="ARBA" id="ARBA00009136"/>
    </source>
</evidence>
<dbReference type="SUPFAM" id="SSF54236">
    <property type="entry name" value="Ubiquitin-like"/>
    <property type="match status" value="1"/>
</dbReference>
<comment type="function">
    <text evidence="1">Probable aspartic protease. May be involved in the regulation of exocytosis. Acts as a linker between the 19S proteasome and polyubiquitinated proteins via UBA domain interactions with ubiquitin for their subsequent degradation. Required for S-phase checkpoint control.</text>
</comment>
<feature type="compositionally biased region" description="Basic and acidic residues" evidence="10">
    <location>
        <begin position="306"/>
        <end position="316"/>
    </location>
</feature>
<evidence type="ECO:0000256" key="10">
    <source>
        <dbReference type="SAM" id="MobiDB-lite"/>
    </source>
</evidence>
<dbReference type="InParanoid" id="A8NZ25"/>
<comment type="similarity">
    <text evidence="3">Belongs to the DDI1 family.</text>
</comment>
<evidence type="ECO:0000313" key="14">
    <source>
        <dbReference type="Proteomes" id="UP000001861"/>
    </source>
</evidence>
<dbReference type="InterPro" id="IPR019103">
    <property type="entry name" value="Peptidase_aspartic_DDI1-type"/>
</dbReference>
<comment type="subunit">
    <text evidence="4">Binds ubiquitin and polyubiquitinated proteins.</text>
</comment>
<dbReference type="InterPro" id="IPR033882">
    <property type="entry name" value="DDI1_N"/>
</dbReference>
<keyword evidence="14" id="KW-1185">Reference proteome</keyword>
<dbReference type="RefSeq" id="XP_001837586.1">
    <property type="nucleotide sequence ID" value="XM_001837534.1"/>
</dbReference>
<evidence type="ECO:0000256" key="6">
    <source>
        <dbReference type="ARBA" id="ARBA00022490"/>
    </source>
</evidence>
<evidence type="ECO:0000256" key="7">
    <source>
        <dbReference type="ARBA" id="ARBA00022670"/>
    </source>
</evidence>
<dbReference type="InterPro" id="IPR009060">
    <property type="entry name" value="UBA-like_sf"/>
</dbReference>
<protein>
    <recommendedName>
        <fullName evidence="5">DNA damage-inducible protein 1</fullName>
    </recommendedName>
</protein>
<dbReference type="CDD" id="cd14310">
    <property type="entry name" value="UBA_cnDdi1_like"/>
    <property type="match status" value="1"/>
</dbReference>